<sequence>HHFNHENCQLHHFCDYHFNHHHHHFLTSFGHHCYDHHFNPHHQQPPLPSPPT</sequence>
<dbReference type="EMBL" id="KQ417917">
    <property type="protein sequence ID" value="KOF89816.1"/>
    <property type="molecule type" value="Genomic_DNA"/>
</dbReference>
<feature type="non-terminal residue" evidence="1">
    <location>
        <position position="1"/>
    </location>
</feature>
<proteinExistence type="predicted"/>
<protein>
    <submittedName>
        <fullName evidence="1">Uncharacterized protein</fullName>
    </submittedName>
</protein>
<accession>A0A0L8HKP7</accession>
<reference evidence="1" key="1">
    <citation type="submission" date="2015-07" db="EMBL/GenBank/DDBJ databases">
        <title>MeaNS - Measles Nucleotide Surveillance Program.</title>
        <authorList>
            <person name="Tran T."/>
            <person name="Druce J."/>
        </authorList>
    </citation>
    <scope>NUCLEOTIDE SEQUENCE</scope>
    <source>
        <strain evidence="1">UCB-OBI-ISO-001</strain>
        <tissue evidence="1">Gonad</tissue>
    </source>
</reference>
<name>A0A0L8HKP7_OCTBM</name>
<gene>
    <name evidence="1" type="ORF">OCBIM_22012561mg</name>
</gene>
<dbReference type="AlphaFoldDB" id="A0A0L8HKP7"/>
<evidence type="ECO:0000313" key="1">
    <source>
        <dbReference type="EMBL" id="KOF89816.1"/>
    </source>
</evidence>
<organism evidence="1">
    <name type="scientific">Octopus bimaculoides</name>
    <name type="common">California two-spotted octopus</name>
    <dbReference type="NCBI Taxonomy" id="37653"/>
    <lineage>
        <taxon>Eukaryota</taxon>
        <taxon>Metazoa</taxon>
        <taxon>Spiralia</taxon>
        <taxon>Lophotrochozoa</taxon>
        <taxon>Mollusca</taxon>
        <taxon>Cephalopoda</taxon>
        <taxon>Coleoidea</taxon>
        <taxon>Octopodiformes</taxon>
        <taxon>Octopoda</taxon>
        <taxon>Incirrata</taxon>
        <taxon>Octopodidae</taxon>
        <taxon>Octopus</taxon>
    </lineage>
</organism>